<evidence type="ECO:0000313" key="3">
    <source>
        <dbReference type="EMBL" id="ROP42748.1"/>
    </source>
</evidence>
<keyword evidence="4" id="KW-1185">Reference proteome</keyword>
<dbReference type="AlphaFoldDB" id="A0A3N1HJN1"/>
<feature type="domain" description="DUF4440" evidence="2">
    <location>
        <begin position="24"/>
        <end position="121"/>
    </location>
</feature>
<comment type="caution">
    <text evidence="3">The sequence shown here is derived from an EMBL/GenBank/DDBJ whole genome shotgun (WGS) entry which is preliminary data.</text>
</comment>
<organism evidence="3 4">
    <name type="scientific">Pseudokineococcus lusitanus</name>
    <dbReference type="NCBI Taxonomy" id="763993"/>
    <lineage>
        <taxon>Bacteria</taxon>
        <taxon>Bacillati</taxon>
        <taxon>Actinomycetota</taxon>
        <taxon>Actinomycetes</taxon>
        <taxon>Kineosporiales</taxon>
        <taxon>Kineosporiaceae</taxon>
        <taxon>Pseudokineococcus</taxon>
    </lineage>
</organism>
<reference evidence="3 4" key="1">
    <citation type="journal article" date="2015" name="Stand. Genomic Sci.">
        <title>Genomic Encyclopedia of Bacterial and Archaeal Type Strains, Phase III: the genomes of soil and plant-associated and newly described type strains.</title>
        <authorList>
            <person name="Whitman W.B."/>
            <person name="Woyke T."/>
            <person name="Klenk H.P."/>
            <person name="Zhou Y."/>
            <person name="Lilburn T.G."/>
            <person name="Beck B.J."/>
            <person name="De Vos P."/>
            <person name="Vandamme P."/>
            <person name="Eisen J.A."/>
            <person name="Garrity G."/>
            <person name="Hugenholtz P."/>
            <person name="Kyrpides N.C."/>
        </authorList>
    </citation>
    <scope>NUCLEOTIDE SEQUENCE [LARGE SCALE GENOMIC DNA]</scope>
    <source>
        <strain evidence="3 4">CECT 7306</strain>
    </source>
</reference>
<evidence type="ECO:0000313" key="4">
    <source>
        <dbReference type="Proteomes" id="UP000276232"/>
    </source>
</evidence>
<dbReference type="Gene3D" id="3.10.450.50">
    <property type="match status" value="1"/>
</dbReference>
<accession>A0A3N1HJN1</accession>
<dbReference type="SUPFAM" id="SSF54427">
    <property type="entry name" value="NTF2-like"/>
    <property type="match status" value="1"/>
</dbReference>
<dbReference type="InParanoid" id="A0A3N1HJN1"/>
<protein>
    <recommendedName>
        <fullName evidence="2">DUF4440 domain-containing protein</fullName>
    </recommendedName>
</protein>
<dbReference type="InterPro" id="IPR032710">
    <property type="entry name" value="NTF2-like_dom_sf"/>
</dbReference>
<dbReference type="Proteomes" id="UP000276232">
    <property type="component" value="Unassembled WGS sequence"/>
</dbReference>
<gene>
    <name evidence="3" type="ORF">EDC03_2033</name>
</gene>
<feature type="region of interest" description="Disordered" evidence="1">
    <location>
        <begin position="102"/>
        <end position="134"/>
    </location>
</feature>
<evidence type="ECO:0000256" key="1">
    <source>
        <dbReference type="SAM" id="MobiDB-lite"/>
    </source>
</evidence>
<dbReference type="RefSeq" id="WP_199720141.1">
    <property type="nucleotide sequence ID" value="NZ_RJKN01000005.1"/>
</dbReference>
<dbReference type="Pfam" id="PF14534">
    <property type="entry name" value="DUF4440"/>
    <property type="match status" value="1"/>
</dbReference>
<evidence type="ECO:0000259" key="2">
    <source>
        <dbReference type="Pfam" id="PF14534"/>
    </source>
</evidence>
<sequence>MTPCRHVLDPAAPDVGPADLDDVVARELALLDPAVRRSRARLEQLLDERFTEVGASGRTYDRGAVVALLLDEGATAAVPVADVEAAAVAPGAVLVTYLSDPAHRPARRSSLWRRGPDGWRLRHHQGTSVPGPDV</sequence>
<dbReference type="InterPro" id="IPR027843">
    <property type="entry name" value="DUF4440"/>
</dbReference>
<dbReference type="EMBL" id="RJKN01000005">
    <property type="protein sequence ID" value="ROP42748.1"/>
    <property type="molecule type" value="Genomic_DNA"/>
</dbReference>
<name>A0A3N1HJN1_9ACTN</name>
<proteinExistence type="predicted"/>